<dbReference type="EMBL" id="PQXH01000177">
    <property type="protein sequence ID" value="TGO09150.1"/>
    <property type="molecule type" value="Genomic_DNA"/>
</dbReference>
<dbReference type="OrthoDB" id="3233595at2759"/>
<comment type="caution">
    <text evidence="1">The sequence shown here is derived from an EMBL/GenBank/DDBJ whole genome shotgun (WGS) entry which is preliminary data.</text>
</comment>
<accession>A0A4Z1ECI8</accession>
<organism evidence="1 2">
    <name type="scientific">Botrytis tulipae</name>
    <dbReference type="NCBI Taxonomy" id="87230"/>
    <lineage>
        <taxon>Eukaryota</taxon>
        <taxon>Fungi</taxon>
        <taxon>Dikarya</taxon>
        <taxon>Ascomycota</taxon>
        <taxon>Pezizomycotina</taxon>
        <taxon>Leotiomycetes</taxon>
        <taxon>Helotiales</taxon>
        <taxon>Sclerotiniaceae</taxon>
        <taxon>Botrytis</taxon>
    </lineage>
</organism>
<evidence type="ECO:0000313" key="2">
    <source>
        <dbReference type="Proteomes" id="UP000297777"/>
    </source>
</evidence>
<protein>
    <submittedName>
        <fullName evidence="1">Uncharacterized protein</fullName>
    </submittedName>
</protein>
<gene>
    <name evidence="1" type="ORF">BTUL_0177g00090</name>
</gene>
<proteinExistence type="predicted"/>
<dbReference type="Gene3D" id="3.90.180.10">
    <property type="entry name" value="Medium-chain alcohol dehydrogenases, catalytic domain"/>
    <property type="match status" value="1"/>
</dbReference>
<keyword evidence="2" id="KW-1185">Reference proteome</keyword>
<dbReference type="SUPFAM" id="SSF50129">
    <property type="entry name" value="GroES-like"/>
    <property type="match status" value="1"/>
</dbReference>
<evidence type="ECO:0000313" key="1">
    <source>
        <dbReference type="EMBL" id="TGO09150.1"/>
    </source>
</evidence>
<dbReference type="AlphaFoldDB" id="A0A4Z1ECI8"/>
<dbReference type="Proteomes" id="UP000297777">
    <property type="component" value="Unassembled WGS sequence"/>
</dbReference>
<dbReference type="InterPro" id="IPR011032">
    <property type="entry name" value="GroES-like_sf"/>
</dbReference>
<reference evidence="1 2" key="1">
    <citation type="submission" date="2017-12" db="EMBL/GenBank/DDBJ databases">
        <title>Comparative genomics of Botrytis spp.</title>
        <authorList>
            <person name="Valero-Jimenez C.A."/>
            <person name="Tapia P."/>
            <person name="Veloso J."/>
            <person name="Silva-Moreno E."/>
            <person name="Staats M."/>
            <person name="Valdes J.H."/>
            <person name="Van Kan J.A.L."/>
        </authorList>
    </citation>
    <scope>NUCLEOTIDE SEQUENCE [LARGE SCALE GENOMIC DNA]</scope>
    <source>
        <strain evidence="1 2">Bt9001</strain>
    </source>
</reference>
<name>A0A4Z1ECI8_9HELO</name>
<sequence length="106" mass="11485">MREVIVHPIPEIWTEIPEVEIPQPGPDDVVIRVIVAGSNVKVAQADIYFLNWLHLKASNISPNSGDDIAGAVYSIGTNAQTNNKYSLGDRVAAFHPMLEPHGASAE</sequence>